<dbReference type="Proteomes" id="UP001622594">
    <property type="component" value="Chromosome"/>
</dbReference>
<accession>A0ABZ1LNY8</accession>
<reference evidence="3 4" key="1">
    <citation type="submission" date="2022-10" db="EMBL/GenBank/DDBJ databases">
        <title>The complete genomes of actinobacterial strains from the NBC collection.</title>
        <authorList>
            <person name="Joergensen T.S."/>
            <person name="Alvarez Arevalo M."/>
            <person name="Sterndorff E.B."/>
            <person name="Faurdal D."/>
            <person name="Vuksanovic O."/>
            <person name="Mourched A.-S."/>
            <person name="Charusanti P."/>
            <person name="Shaw S."/>
            <person name="Blin K."/>
            <person name="Weber T."/>
        </authorList>
    </citation>
    <scope>NUCLEOTIDE SEQUENCE [LARGE SCALE GENOMIC DNA]</scope>
    <source>
        <strain evidence="3 4">NBC_00123</strain>
    </source>
</reference>
<dbReference type="EMBL" id="CP108188">
    <property type="protein sequence ID" value="WTR75093.1"/>
    <property type="molecule type" value="Genomic_DNA"/>
</dbReference>
<proteinExistence type="predicted"/>
<feature type="compositionally biased region" description="Polar residues" evidence="1">
    <location>
        <begin position="79"/>
        <end position="88"/>
    </location>
</feature>
<evidence type="ECO:0000256" key="1">
    <source>
        <dbReference type="SAM" id="MobiDB-lite"/>
    </source>
</evidence>
<evidence type="ECO:0000259" key="2">
    <source>
        <dbReference type="Pfam" id="PF17926"/>
    </source>
</evidence>
<dbReference type="Gene3D" id="1.10.357.10">
    <property type="entry name" value="Tetracycline Repressor, domain 2"/>
    <property type="match status" value="1"/>
</dbReference>
<feature type="domain" description="HTH-type transcriptional repressor Sco4008 C-terminal" evidence="2">
    <location>
        <begin position="26"/>
        <end position="65"/>
    </location>
</feature>
<keyword evidence="4" id="KW-1185">Reference proteome</keyword>
<name>A0ABZ1LNY8_9ACTN</name>
<feature type="region of interest" description="Disordered" evidence="1">
    <location>
        <begin position="61"/>
        <end position="101"/>
    </location>
</feature>
<evidence type="ECO:0000313" key="4">
    <source>
        <dbReference type="Proteomes" id="UP001622594"/>
    </source>
</evidence>
<gene>
    <name evidence="3" type="ORF">OG814_40465</name>
</gene>
<dbReference type="Pfam" id="PF17926">
    <property type="entry name" value="TetR_C_21"/>
    <property type="match status" value="1"/>
</dbReference>
<protein>
    <recommendedName>
        <fullName evidence="2">HTH-type transcriptional repressor Sco4008 C-terminal domain-containing protein</fullName>
    </recommendedName>
</protein>
<evidence type="ECO:0000313" key="3">
    <source>
        <dbReference type="EMBL" id="WTR75093.1"/>
    </source>
</evidence>
<dbReference type="RefSeq" id="WP_406336942.1">
    <property type="nucleotide sequence ID" value="NZ_CP108188.1"/>
</dbReference>
<dbReference type="InterPro" id="IPR041467">
    <property type="entry name" value="Sco4008_C"/>
</dbReference>
<sequence>MTDTTPQLTPRPVDCRAIPAICSGDDAQRAGPLDLNWEPVDVLALLNQIVTTWAGQPEIAAARRPRATPPPLPAAQLWSPPSSASSPHGLNARVPAQRPGGRRWCRPIRMFEIPGTVKTNADTGFIYRGRRSAWASLPGS</sequence>
<organism evidence="3 4">
    <name type="scientific">Streptomyces zaomyceticus</name>
    <dbReference type="NCBI Taxonomy" id="68286"/>
    <lineage>
        <taxon>Bacteria</taxon>
        <taxon>Bacillati</taxon>
        <taxon>Actinomycetota</taxon>
        <taxon>Actinomycetes</taxon>
        <taxon>Kitasatosporales</taxon>
        <taxon>Streptomycetaceae</taxon>
        <taxon>Streptomyces</taxon>
    </lineage>
</organism>